<evidence type="ECO:0000313" key="4">
    <source>
        <dbReference type="EMBL" id="CAG5082544.1"/>
    </source>
</evidence>
<protein>
    <submittedName>
        <fullName evidence="4">Oidioi.mRNA.OKI2018_I69.PAR.g10153.t1.cds</fullName>
    </submittedName>
</protein>
<reference evidence="4 5" key="1">
    <citation type="submission" date="2021-04" db="EMBL/GenBank/DDBJ databases">
        <authorList>
            <person name="Bliznina A."/>
        </authorList>
    </citation>
    <scope>NUCLEOTIDE SEQUENCE [LARGE SCALE GENOMIC DNA]</scope>
</reference>
<feature type="domain" description="ACB" evidence="3">
    <location>
        <begin position="10"/>
        <end position="97"/>
    </location>
</feature>
<dbReference type="SUPFAM" id="SSF47027">
    <property type="entry name" value="Acyl-CoA binding protein"/>
    <property type="match status" value="1"/>
</dbReference>
<dbReference type="PANTHER" id="PTHR23310:SF62">
    <property type="entry name" value="ACYL-COA BINDING PROTEIN 1, ISOFORM A"/>
    <property type="match status" value="1"/>
</dbReference>
<evidence type="ECO:0000259" key="3">
    <source>
        <dbReference type="PROSITE" id="PS51228"/>
    </source>
</evidence>
<keyword evidence="5" id="KW-1185">Reference proteome</keyword>
<evidence type="ECO:0000313" key="5">
    <source>
        <dbReference type="Proteomes" id="UP001158576"/>
    </source>
</evidence>
<gene>
    <name evidence="4" type="ORF">OKIOD_LOCUS1711</name>
</gene>
<organism evidence="4 5">
    <name type="scientific">Oikopleura dioica</name>
    <name type="common">Tunicate</name>
    <dbReference type="NCBI Taxonomy" id="34765"/>
    <lineage>
        <taxon>Eukaryota</taxon>
        <taxon>Metazoa</taxon>
        <taxon>Chordata</taxon>
        <taxon>Tunicata</taxon>
        <taxon>Appendicularia</taxon>
        <taxon>Copelata</taxon>
        <taxon>Oikopleuridae</taxon>
        <taxon>Oikopleura</taxon>
    </lineage>
</organism>
<dbReference type="InterPro" id="IPR035984">
    <property type="entry name" value="Acyl-CoA-binding_sf"/>
</dbReference>
<sequence>MGTINEINALRIQFHEDSKWVEENIPNLRPKDLEEFYGLYKQATENGKFEQEKKPSMLDWHEKAKYKSWKKVKDYTTKQAMESYTEKVDFIKQNKLNDFKPTKKEKEAMLKCDANNHCVNPKLLENVSKELE</sequence>
<evidence type="ECO:0000256" key="1">
    <source>
        <dbReference type="ARBA" id="ARBA00005567"/>
    </source>
</evidence>
<comment type="similarity">
    <text evidence="1">Belongs to the ACBP family.</text>
</comment>
<proteinExistence type="inferred from homology"/>
<dbReference type="InterPro" id="IPR000582">
    <property type="entry name" value="Acyl-CoA-binding_protein"/>
</dbReference>
<keyword evidence="2" id="KW-0446">Lipid-binding</keyword>
<dbReference type="EMBL" id="OU015568">
    <property type="protein sequence ID" value="CAG5082544.1"/>
    <property type="molecule type" value="Genomic_DNA"/>
</dbReference>
<dbReference type="PANTHER" id="PTHR23310">
    <property type="entry name" value="ACYL-COA-BINDING PROTEIN, ACBP"/>
    <property type="match status" value="1"/>
</dbReference>
<dbReference type="Gene3D" id="1.20.80.10">
    <property type="match status" value="1"/>
</dbReference>
<evidence type="ECO:0000256" key="2">
    <source>
        <dbReference type="ARBA" id="ARBA00023121"/>
    </source>
</evidence>
<dbReference type="InterPro" id="IPR014352">
    <property type="entry name" value="FERM/acyl-CoA-bd_prot_sf"/>
</dbReference>
<dbReference type="Proteomes" id="UP001158576">
    <property type="component" value="Chromosome PAR"/>
</dbReference>
<name>A0ABN7RWX4_OIKDI</name>
<dbReference type="PROSITE" id="PS51228">
    <property type="entry name" value="ACB_2"/>
    <property type="match status" value="1"/>
</dbReference>
<accession>A0ABN7RWX4</accession>
<dbReference type="Pfam" id="PF00887">
    <property type="entry name" value="ACBP"/>
    <property type="match status" value="1"/>
</dbReference>